<evidence type="ECO:0000256" key="5">
    <source>
        <dbReference type="ARBA" id="ARBA00022692"/>
    </source>
</evidence>
<evidence type="ECO:0000313" key="11">
    <source>
        <dbReference type="Proteomes" id="UP000186513"/>
    </source>
</evidence>
<evidence type="ECO:0000256" key="7">
    <source>
        <dbReference type="ARBA" id="ARBA00023136"/>
    </source>
</evidence>
<feature type="transmembrane region" description="Helical" evidence="8">
    <location>
        <begin position="253"/>
        <end position="270"/>
    </location>
</feature>
<comment type="similarity">
    <text evidence="2 8">Belongs to the major facilitator superfamily. Bcr/CmlA family.</text>
</comment>
<evidence type="ECO:0000256" key="3">
    <source>
        <dbReference type="ARBA" id="ARBA00022448"/>
    </source>
</evidence>
<dbReference type="InterPro" id="IPR001958">
    <property type="entry name" value="Tet-R_TetA/multi-R_MdtG-like"/>
</dbReference>
<keyword evidence="3 8" id="KW-0813">Transport</keyword>
<sequence length="405" mass="43644">MSSTHSEPSRAGLILLLAGLAMFGPFSIDTIFPMFPQMEQALQIGPVQMQQTISVYLFAYGLMSLLHGPLSDALGRRVVVLVGVAVFVLASIGCALSSSLWQLLLFRALQGVSAGSGLIVGRAIIRDRFSGAEAQRVMSRITMVFGVAPAIAPIIGGIIGTRFGWAAIFWFLALFALVLLATSWRWLPETHPRAARVPLAPLPLFARYFDLLRNPRFTWLSLSGALNFSALFIYIASAPAFVLQHLQLDATEFGYFFVPAIIGMMSGAWLSGRRAGRYSPASNVQLAYRVMLLAGGANLVYCALAPSIAWPWAVIPVMINGAGISLAFPTLTLLLLDLYPQERGTASSLQAFIQLMTSSLVAGLISPWLAPQPLYLAMGAVAATALGLLSWRMALRAGVQADQFH</sequence>
<feature type="transmembrane region" description="Helical" evidence="8">
    <location>
        <begin position="78"/>
        <end position="98"/>
    </location>
</feature>
<keyword evidence="4" id="KW-1003">Cell membrane</keyword>
<evidence type="ECO:0000256" key="1">
    <source>
        <dbReference type="ARBA" id="ARBA00004651"/>
    </source>
</evidence>
<dbReference type="RefSeq" id="WP_139256039.1">
    <property type="nucleotide sequence ID" value="NZ_FPKR01000003.1"/>
</dbReference>
<comment type="subcellular location">
    <subcellularLocation>
        <location evidence="8">Cell inner membrane</location>
        <topology evidence="8">Multi-pass membrane protein</topology>
    </subcellularLocation>
    <subcellularLocation>
        <location evidence="1">Cell membrane</location>
        <topology evidence="1">Multi-pass membrane protein</topology>
    </subcellularLocation>
</comment>
<feature type="transmembrane region" description="Helical" evidence="8">
    <location>
        <begin position="217"/>
        <end position="241"/>
    </location>
</feature>
<dbReference type="PROSITE" id="PS50850">
    <property type="entry name" value="MFS"/>
    <property type="match status" value="1"/>
</dbReference>
<feature type="transmembrane region" description="Helical" evidence="8">
    <location>
        <begin position="12"/>
        <end position="35"/>
    </location>
</feature>
<feature type="transmembrane region" description="Helical" evidence="8">
    <location>
        <begin position="47"/>
        <end position="66"/>
    </location>
</feature>
<evidence type="ECO:0000256" key="6">
    <source>
        <dbReference type="ARBA" id="ARBA00022989"/>
    </source>
</evidence>
<evidence type="ECO:0000259" key="9">
    <source>
        <dbReference type="PROSITE" id="PS50850"/>
    </source>
</evidence>
<dbReference type="Pfam" id="PF07690">
    <property type="entry name" value="MFS_1"/>
    <property type="match status" value="1"/>
</dbReference>
<dbReference type="Proteomes" id="UP000186513">
    <property type="component" value="Unassembled WGS sequence"/>
</dbReference>
<proteinExistence type="inferred from homology"/>
<accession>A0A1K2HAJ4</accession>
<keyword evidence="8" id="KW-0997">Cell inner membrane</keyword>
<keyword evidence="6 8" id="KW-1133">Transmembrane helix</keyword>
<dbReference type="GO" id="GO:1990961">
    <property type="term" value="P:xenobiotic detoxification by transmembrane export across the plasma membrane"/>
    <property type="evidence" value="ECO:0007669"/>
    <property type="project" value="InterPro"/>
</dbReference>
<dbReference type="STRING" id="1121279.SAMN02745887_00885"/>
<dbReference type="GO" id="GO:0015385">
    <property type="term" value="F:sodium:proton antiporter activity"/>
    <property type="evidence" value="ECO:0007669"/>
    <property type="project" value="TreeGrafter"/>
</dbReference>
<evidence type="ECO:0000256" key="2">
    <source>
        <dbReference type="ARBA" id="ARBA00006236"/>
    </source>
</evidence>
<feature type="domain" description="Major facilitator superfamily (MFS) profile" evidence="9">
    <location>
        <begin position="13"/>
        <end position="405"/>
    </location>
</feature>
<dbReference type="NCBIfam" id="TIGR00710">
    <property type="entry name" value="efflux_Bcr_CflA"/>
    <property type="match status" value="1"/>
</dbReference>
<dbReference type="GO" id="GO:0042910">
    <property type="term" value="F:xenobiotic transmembrane transporter activity"/>
    <property type="evidence" value="ECO:0007669"/>
    <property type="project" value="InterPro"/>
</dbReference>
<feature type="transmembrane region" description="Helical" evidence="8">
    <location>
        <begin position="375"/>
        <end position="395"/>
    </location>
</feature>
<keyword evidence="5 8" id="KW-0812">Transmembrane</keyword>
<protein>
    <recommendedName>
        <fullName evidence="8">Bcr/CflA family efflux transporter</fullName>
    </recommendedName>
</protein>
<feature type="transmembrane region" description="Helical" evidence="8">
    <location>
        <begin position="351"/>
        <end position="369"/>
    </location>
</feature>
<dbReference type="SUPFAM" id="SSF103473">
    <property type="entry name" value="MFS general substrate transporter"/>
    <property type="match status" value="1"/>
</dbReference>
<dbReference type="AlphaFoldDB" id="A0A1K2HAJ4"/>
<dbReference type="GO" id="GO:0005886">
    <property type="term" value="C:plasma membrane"/>
    <property type="evidence" value="ECO:0007669"/>
    <property type="project" value="UniProtKB-SubCell"/>
</dbReference>
<feature type="transmembrane region" description="Helical" evidence="8">
    <location>
        <begin position="318"/>
        <end position="339"/>
    </location>
</feature>
<evidence type="ECO:0000256" key="4">
    <source>
        <dbReference type="ARBA" id="ARBA00022475"/>
    </source>
</evidence>
<organism evidence="10 11">
    <name type="scientific">Chitinimonas taiwanensis DSM 18899</name>
    <dbReference type="NCBI Taxonomy" id="1121279"/>
    <lineage>
        <taxon>Bacteria</taxon>
        <taxon>Pseudomonadati</taxon>
        <taxon>Pseudomonadota</taxon>
        <taxon>Betaproteobacteria</taxon>
        <taxon>Neisseriales</taxon>
        <taxon>Chitinibacteraceae</taxon>
        <taxon>Chitinimonas</taxon>
    </lineage>
</organism>
<dbReference type="PANTHER" id="PTHR23502">
    <property type="entry name" value="MAJOR FACILITATOR SUPERFAMILY"/>
    <property type="match status" value="1"/>
</dbReference>
<dbReference type="InterPro" id="IPR011701">
    <property type="entry name" value="MFS"/>
</dbReference>
<reference evidence="10 11" key="1">
    <citation type="submission" date="2016-11" db="EMBL/GenBank/DDBJ databases">
        <authorList>
            <person name="Jaros S."/>
            <person name="Januszkiewicz K."/>
            <person name="Wedrychowicz H."/>
        </authorList>
    </citation>
    <scope>NUCLEOTIDE SEQUENCE [LARGE SCALE GENOMIC DNA]</scope>
    <source>
        <strain evidence="10 11">DSM 18899</strain>
    </source>
</reference>
<dbReference type="InterPro" id="IPR004812">
    <property type="entry name" value="Efflux_drug-R_Bcr/CmlA"/>
</dbReference>
<evidence type="ECO:0000313" key="10">
    <source>
        <dbReference type="EMBL" id="SFZ73545.1"/>
    </source>
</evidence>
<gene>
    <name evidence="10" type="ORF">SAMN02745887_00885</name>
</gene>
<dbReference type="PANTHER" id="PTHR23502:SF132">
    <property type="entry name" value="POLYAMINE TRANSPORTER 2-RELATED"/>
    <property type="match status" value="1"/>
</dbReference>
<feature type="transmembrane region" description="Helical" evidence="8">
    <location>
        <begin position="104"/>
        <end position="125"/>
    </location>
</feature>
<evidence type="ECO:0000256" key="8">
    <source>
        <dbReference type="RuleBase" id="RU365088"/>
    </source>
</evidence>
<dbReference type="EMBL" id="FPKR01000003">
    <property type="protein sequence ID" value="SFZ73545.1"/>
    <property type="molecule type" value="Genomic_DNA"/>
</dbReference>
<feature type="transmembrane region" description="Helical" evidence="8">
    <location>
        <begin position="290"/>
        <end position="312"/>
    </location>
</feature>
<feature type="transmembrane region" description="Helical" evidence="8">
    <location>
        <begin position="165"/>
        <end position="187"/>
    </location>
</feature>
<feature type="transmembrane region" description="Helical" evidence="8">
    <location>
        <begin position="137"/>
        <end position="159"/>
    </location>
</feature>
<keyword evidence="11" id="KW-1185">Reference proteome</keyword>
<dbReference type="OrthoDB" id="9814303at2"/>
<dbReference type="Gene3D" id="1.20.1720.10">
    <property type="entry name" value="Multidrug resistance protein D"/>
    <property type="match status" value="1"/>
</dbReference>
<name>A0A1K2HAJ4_9NEIS</name>
<keyword evidence="7 8" id="KW-0472">Membrane</keyword>
<dbReference type="InterPro" id="IPR036259">
    <property type="entry name" value="MFS_trans_sf"/>
</dbReference>
<dbReference type="InterPro" id="IPR020846">
    <property type="entry name" value="MFS_dom"/>
</dbReference>
<dbReference type="PRINTS" id="PR01035">
    <property type="entry name" value="TCRTETA"/>
</dbReference>